<sequence>MEYHFTREARESANVPGTQLLQKLHSEVLSRRDLPQLLHTDIGSGVKHSGSVPVRCISQLPRPNSSRESRSGQQTAANMTPENQVQTSLAVCARRTFSQPQSDPREAKDVQSHSDKRPDSAA</sequence>
<organism evidence="2 3">
    <name type="scientific">Cercospora beticola</name>
    <name type="common">Sugarbeet leaf spot fungus</name>
    <dbReference type="NCBI Taxonomy" id="122368"/>
    <lineage>
        <taxon>Eukaryota</taxon>
        <taxon>Fungi</taxon>
        <taxon>Dikarya</taxon>
        <taxon>Ascomycota</taxon>
        <taxon>Pezizomycotina</taxon>
        <taxon>Dothideomycetes</taxon>
        <taxon>Dothideomycetidae</taxon>
        <taxon>Mycosphaerellales</taxon>
        <taxon>Mycosphaerellaceae</taxon>
        <taxon>Cercospora</taxon>
    </lineage>
</organism>
<evidence type="ECO:0000256" key="1">
    <source>
        <dbReference type="SAM" id="MobiDB-lite"/>
    </source>
</evidence>
<comment type="caution">
    <text evidence="2">The sequence shown here is derived from an EMBL/GenBank/DDBJ whole genome shotgun (WGS) entry which is preliminary data.</text>
</comment>
<dbReference type="EMBL" id="LKMD01000120">
    <property type="protein sequence ID" value="PIA87295.1"/>
    <property type="molecule type" value="Genomic_DNA"/>
</dbReference>
<gene>
    <name evidence="2" type="ORF">CB0940_12262</name>
</gene>
<evidence type="ECO:0000313" key="2">
    <source>
        <dbReference type="EMBL" id="PIA87295.1"/>
    </source>
</evidence>
<accession>A0A2G5H421</accession>
<reference evidence="2 3" key="1">
    <citation type="submission" date="2015-10" db="EMBL/GenBank/DDBJ databases">
        <title>The cercosporin biosynthetic gene cluster was horizontally transferred to several fungal lineages and shown to be expanded in Cercospora beticola based on microsynteny with recipient genomes.</title>
        <authorList>
            <person name="De Jonge R."/>
            <person name="Ebert M.K."/>
            <person name="Suttle J.C."/>
            <person name="Jurick Ii W.M."/>
            <person name="Secor G.A."/>
            <person name="Thomma B.P."/>
            <person name="Van De Peer Y."/>
            <person name="Bolton M.D."/>
        </authorList>
    </citation>
    <scope>NUCLEOTIDE SEQUENCE [LARGE SCALE GENOMIC DNA]</scope>
    <source>
        <strain evidence="2 3">09-40</strain>
    </source>
</reference>
<protein>
    <submittedName>
        <fullName evidence="2">Uncharacterized protein</fullName>
    </submittedName>
</protein>
<feature type="compositionally biased region" description="Basic and acidic residues" evidence="1">
    <location>
        <begin position="103"/>
        <end position="122"/>
    </location>
</feature>
<feature type="compositionally biased region" description="Polar residues" evidence="1">
    <location>
        <begin position="71"/>
        <end position="89"/>
    </location>
</feature>
<name>A0A2G5H421_CERBT</name>
<feature type="region of interest" description="Disordered" evidence="1">
    <location>
        <begin position="41"/>
        <end position="122"/>
    </location>
</feature>
<evidence type="ECO:0000313" key="3">
    <source>
        <dbReference type="Proteomes" id="UP000230605"/>
    </source>
</evidence>
<dbReference type="AlphaFoldDB" id="A0A2G5H421"/>
<proteinExistence type="predicted"/>
<dbReference type="Proteomes" id="UP000230605">
    <property type="component" value="Unassembled WGS sequence"/>
</dbReference>